<dbReference type="EMBL" id="BARS01003077">
    <property type="protein sequence ID" value="GAF77221.1"/>
    <property type="molecule type" value="Genomic_DNA"/>
</dbReference>
<name>X0SQ08_9ZZZZ</name>
<accession>X0SQ08</accession>
<evidence type="ECO:0000313" key="1">
    <source>
        <dbReference type="EMBL" id="GAF77221.1"/>
    </source>
</evidence>
<dbReference type="AlphaFoldDB" id="X0SQ08"/>
<proteinExistence type="predicted"/>
<gene>
    <name evidence="1" type="ORF">S01H1_05929</name>
</gene>
<dbReference type="Gene3D" id="1.10.30.50">
    <property type="match status" value="1"/>
</dbReference>
<dbReference type="Pfam" id="PF13730">
    <property type="entry name" value="HTH_36"/>
    <property type="match status" value="1"/>
</dbReference>
<dbReference type="InterPro" id="IPR003615">
    <property type="entry name" value="HNH_nuc"/>
</dbReference>
<dbReference type="CDD" id="cd00085">
    <property type="entry name" value="HNHc"/>
    <property type="match status" value="1"/>
</dbReference>
<evidence type="ECO:0008006" key="2">
    <source>
        <dbReference type="Google" id="ProtNLM"/>
    </source>
</evidence>
<reference evidence="1" key="1">
    <citation type="journal article" date="2014" name="Front. Microbiol.">
        <title>High frequency of phylogenetically diverse reductive dehalogenase-homologous genes in deep subseafloor sedimentary metagenomes.</title>
        <authorList>
            <person name="Kawai M."/>
            <person name="Futagami T."/>
            <person name="Toyoda A."/>
            <person name="Takaki Y."/>
            <person name="Nishi S."/>
            <person name="Hori S."/>
            <person name="Arai W."/>
            <person name="Tsubouchi T."/>
            <person name="Morono Y."/>
            <person name="Uchiyama I."/>
            <person name="Ito T."/>
            <person name="Fujiyama A."/>
            <person name="Inagaki F."/>
            <person name="Takami H."/>
        </authorList>
    </citation>
    <scope>NUCLEOTIDE SEQUENCE</scope>
    <source>
        <strain evidence="1">Expedition CK06-06</strain>
    </source>
</reference>
<sequence length="266" mass="31466">MADKVYRFIIVPDKVIQSRDLNNGAKLLLGLIMRLSNKNGYCWASNKYFADCFDVNRATVIRWVNELKEYKYIKCSVKKTRRRIYINKKLLENIYYCQVSKTVANLKKSICKMYQYRVWKKKVKERDKEKCRLCGTTVVKQLENGTSSIGLVAHHILPITLLIDYYSITNKEEAKKCKLLWDIDNGITLCDRCHMMKHGVKYWDILFEERGRRNATIDNTTYYKQEQLDSAALANRDDFDIEEKEWTDKNGKKHKRVSIDYGEKPQ</sequence>
<organism evidence="1">
    <name type="scientific">marine sediment metagenome</name>
    <dbReference type="NCBI Taxonomy" id="412755"/>
    <lineage>
        <taxon>unclassified sequences</taxon>
        <taxon>metagenomes</taxon>
        <taxon>ecological metagenomes</taxon>
    </lineage>
</organism>
<comment type="caution">
    <text evidence="1">The sequence shown here is derived from an EMBL/GenBank/DDBJ whole genome shotgun (WGS) entry which is preliminary data.</text>
</comment>
<protein>
    <recommendedName>
        <fullName evidence="2">HNH nuclease domain-containing protein</fullName>
    </recommendedName>
</protein>